<protein>
    <recommendedName>
        <fullName evidence="3">Hydrogenase maturation nickel metallochaperone HypA</fullName>
    </recommendedName>
</protein>
<keyword evidence="2" id="KW-1185">Reference proteome</keyword>
<dbReference type="RefSeq" id="WP_247381850.1">
    <property type="nucleotide sequence ID" value="NZ_JALLGV010000012.1"/>
</dbReference>
<dbReference type="AlphaFoldDB" id="A0ABD6CDG0"/>
<gene>
    <name evidence="1" type="ORF">ACFR9U_13945</name>
</gene>
<reference evidence="1 2" key="1">
    <citation type="journal article" date="2019" name="Int. J. Syst. Evol. Microbiol.">
        <title>The Global Catalogue of Microorganisms (GCM) 10K type strain sequencing project: providing services to taxonomists for standard genome sequencing and annotation.</title>
        <authorList>
            <consortium name="The Broad Institute Genomics Platform"/>
            <consortium name="The Broad Institute Genome Sequencing Center for Infectious Disease"/>
            <person name="Wu L."/>
            <person name="Ma J."/>
        </authorList>
    </citation>
    <scope>NUCLEOTIDE SEQUENCE [LARGE SCALE GENOMIC DNA]</scope>
    <source>
        <strain evidence="1 2">CGMCC 1.12125</strain>
    </source>
</reference>
<dbReference type="InterPro" id="IPR024064">
    <property type="entry name" value="FdhE-like_sf"/>
</dbReference>
<evidence type="ECO:0000313" key="1">
    <source>
        <dbReference type="EMBL" id="MFD1588081.1"/>
    </source>
</evidence>
<organism evidence="1 2">
    <name type="scientific">Halorientalis brevis</name>
    <dbReference type="NCBI Taxonomy" id="1126241"/>
    <lineage>
        <taxon>Archaea</taxon>
        <taxon>Methanobacteriati</taxon>
        <taxon>Methanobacteriota</taxon>
        <taxon>Stenosarchaea group</taxon>
        <taxon>Halobacteria</taxon>
        <taxon>Halobacteriales</taxon>
        <taxon>Haloarculaceae</taxon>
        <taxon>Halorientalis</taxon>
    </lineage>
</organism>
<evidence type="ECO:0008006" key="3">
    <source>
        <dbReference type="Google" id="ProtNLM"/>
    </source>
</evidence>
<evidence type="ECO:0000313" key="2">
    <source>
        <dbReference type="Proteomes" id="UP001597119"/>
    </source>
</evidence>
<sequence length="64" mass="7616">MGALVRIKRLLRGADGCQRRQYECLTCHATFEYRRQACPECGGYDIRSTEWLDDDERRLPENHR</sequence>
<dbReference type="SUPFAM" id="SSF144020">
    <property type="entry name" value="FdhE-like"/>
    <property type="match status" value="1"/>
</dbReference>
<comment type="caution">
    <text evidence="1">The sequence shown here is derived from an EMBL/GenBank/DDBJ whole genome shotgun (WGS) entry which is preliminary data.</text>
</comment>
<name>A0ABD6CDG0_9EURY</name>
<dbReference type="Proteomes" id="UP001597119">
    <property type="component" value="Unassembled WGS sequence"/>
</dbReference>
<dbReference type="EMBL" id="JBHUDJ010000008">
    <property type="protein sequence ID" value="MFD1588081.1"/>
    <property type="molecule type" value="Genomic_DNA"/>
</dbReference>
<accession>A0ABD6CDG0</accession>
<proteinExistence type="predicted"/>